<reference evidence="8 9" key="1">
    <citation type="submission" date="2019-04" db="EMBL/GenBank/DDBJ databases">
        <title>High contiguity whole genome sequence and gene annotation resource for two Venturia nashicola isolates.</title>
        <authorList>
            <person name="Prokchorchik M."/>
            <person name="Won K."/>
            <person name="Lee Y."/>
            <person name="Choi E.D."/>
            <person name="Segonzac C."/>
            <person name="Sohn K.H."/>
        </authorList>
    </citation>
    <scope>NUCLEOTIDE SEQUENCE [LARGE SCALE GENOMIC DNA]</scope>
    <source>
        <strain evidence="8 9">PRI2</strain>
    </source>
</reference>
<name>A0A4Z1PQD9_9PEZI</name>
<dbReference type="GO" id="GO:0008270">
    <property type="term" value="F:zinc ion binding"/>
    <property type="evidence" value="ECO:0007669"/>
    <property type="project" value="UniProtKB-KW"/>
</dbReference>
<dbReference type="InterPro" id="IPR001841">
    <property type="entry name" value="Znf_RING"/>
</dbReference>
<keyword evidence="9" id="KW-1185">Reference proteome</keyword>
<keyword evidence="3" id="KW-0862">Zinc</keyword>
<evidence type="ECO:0000256" key="3">
    <source>
        <dbReference type="ARBA" id="ARBA00022833"/>
    </source>
</evidence>
<feature type="coiled-coil region" evidence="5">
    <location>
        <begin position="375"/>
        <end position="409"/>
    </location>
</feature>
<protein>
    <submittedName>
        <fullName evidence="8">3-ketoacyl-CoA thiolase</fullName>
    </submittedName>
</protein>
<evidence type="ECO:0000256" key="1">
    <source>
        <dbReference type="ARBA" id="ARBA00022723"/>
    </source>
</evidence>
<sequence>MPGIDNTRELFTYARFLRSWMENNPLMISLNRSTATPCSTSLTTTTTTTATTATKVKAESGPMEAPTPVHNGGAYLHAWGCPLCHRDPIEPRVANCGHTFCMMCLKDVQVTAELFKYAPRCNLCLEDISNQHPIAFNASHTLPPLAPAPSSPPDGQDDQDRLAPCGSTVAEAFASMHQRARDPRNFYASGLSGAQSAYQHHYDPYHHHHHHHHQQQYVPHTQQLPPHMQSMPRYDGPQGYLGPMPSSDQIVNTIEYSPGGSVSTVSEPKTSQSDTKPTAVKGTNLKDQGFYIKGELDRDGQARFIIQQNGGRLTASAAKNTHYIVMGKGAKKTKAMKENFAGVILDETSFWDLMQQKVGGHTINVQLQAQQEGDDKRLESEEAKLRAELAKLEKKTVEVKRKLEQLTETKTGVKKQKIEAEGFSELAKFTGEKTES</sequence>
<dbReference type="Proteomes" id="UP000298493">
    <property type="component" value="Unassembled WGS sequence"/>
</dbReference>
<dbReference type="EMBL" id="SNSC02000004">
    <property type="protein sequence ID" value="TID24874.1"/>
    <property type="molecule type" value="Genomic_DNA"/>
</dbReference>
<dbReference type="SUPFAM" id="SSF57850">
    <property type="entry name" value="RING/U-box"/>
    <property type="match status" value="1"/>
</dbReference>
<dbReference type="CDD" id="cd16449">
    <property type="entry name" value="RING-HC"/>
    <property type="match status" value="1"/>
</dbReference>
<feature type="compositionally biased region" description="Polar residues" evidence="6">
    <location>
        <begin position="259"/>
        <end position="276"/>
    </location>
</feature>
<feature type="domain" description="RING-type" evidence="7">
    <location>
        <begin position="81"/>
        <end position="124"/>
    </location>
</feature>
<dbReference type="InterPro" id="IPR036420">
    <property type="entry name" value="BRCT_dom_sf"/>
</dbReference>
<feature type="region of interest" description="Disordered" evidence="6">
    <location>
        <begin position="259"/>
        <end position="282"/>
    </location>
</feature>
<dbReference type="SMART" id="SM00184">
    <property type="entry name" value="RING"/>
    <property type="match status" value="1"/>
</dbReference>
<dbReference type="InterPro" id="IPR017907">
    <property type="entry name" value="Znf_RING_CS"/>
</dbReference>
<evidence type="ECO:0000256" key="6">
    <source>
        <dbReference type="SAM" id="MobiDB-lite"/>
    </source>
</evidence>
<dbReference type="PROSITE" id="PS00518">
    <property type="entry name" value="ZF_RING_1"/>
    <property type="match status" value="1"/>
</dbReference>
<dbReference type="Gene3D" id="3.40.50.10190">
    <property type="entry name" value="BRCT domain"/>
    <property type="match status" value="1"/>
</dbReference>
<keyword evidence="5" id="KW-0175">Coiled coil</keyword>
<dbReference type="InterPro" id="IPR018957">
    <property type="entry name" value="Znf_C3HC4_RING-type"/>
</dbReference>
<comment type="caution">
    <text evidence="8">The sequence shown here is derived from an EMBL/GenBank/DDBJ whole genome shotgun (WGS) entry which is preliminary data.</text>
</comment>
<evidence type="ECO:0000256" key="5">
    <source>
        <dbReference type="SAM" id="Coils"/>
    </source>
</evidence>
<feature type="region of interest" description="Disordered" evidence="6">
    <location>
        <begin position="139"/>
        <end position="163"/>
    </location>
</feature>
<evidence type="ECO:0000313" key="8">
    <source>
        <dbReference type="EMBL" id="TID24874.1"/>
    </source>
</evidence>
<accession>A0A4Z1PQD9</accession>
<gene>
    <name evidence="8" type="ORF">E6O75_ATG04079</name>
</gene>
<evidence type="ECO:0000256" key="4">
    <source>
        <dbReference type="PROSITE-ProRule" id="PRU00175"/>
    </source>
</evidence>
<organism evidence="8 9">
    <name type="scientific">Venturia nashicola</name>
    <dbReference type="NCBI Taxonomy" id="86259"/>
    <lineage>
        <taxon>Eukaryota</taxon>
        <taxon>Fungi</taxon>
        <taxon>Dikarya</taxon>
        <taxon>Ascomycota</taxon>
        <taxon>Pezizomycotina</taxon>
        <taxon>Dothideomycetes</taxon>
        <taxon>Pleosporomycetidae</taxon>
        <taxon>Venturiales</taxon>
        <taxon>Venturiaceae</taxon>
        <taxon>Venturia</taxon>
    </lineage>
</organism>
<keyword evidence="2 4" id="KW-0863">Zinc-finger</keyword>
<dbReference type="Gene3D" id="3.30.40.10">
    <property type="entry name" value="Zinc/RING finger domain, C3HC4 (zinc finger)"/>
    <property type="match status" value="1"/>
</dbReference>
<proteinExistence type="predicted"/>
<evidence type="ECO:0000313" key="9">
    <source>
        <dbReference type="Proteomes" id="UP000298493"/>
    </source>
</evidence>
<evidence type="ECO:0000256" key="2">
    <source>
        <dbReference type="ARBA" id="ARBA00022771"/>
    </source>
</evidence>
<dbReference type="Pfam" id="PF00097">
    <property type="entry name" value="zf-C3HC4"/>
    <property type="match status" value="1"/>
</dbReference>
<dbReference type="PROSITE" id="PS50089">
    <property type="entry name" value="ZF_RING_2"/>
    <property type="match status" value="1"/>
</dbReference>
<dbReference type="AlphaFoldDB" id="A0A4Z1PQD9"/>
<keyword evidence="1" id="KW-0479">Metal-binding</keyword>
<dbReference type="InterPro" id="IPR013083">
    <property type="entry name" value="Znf_RING/FYVE/PHD"/>
</dbReference>
<evidence type="ECO:0000259" key="7">
    <source>
        <dbReference type="PROSITE" id="PS50089"/>
    </source>
</evidence>